<protein>
    <recommendedName>
        <fullName evidence="2">SprT-like domain-containing protein</fullName>
    </recommendedName>
</protein>
<feature type="compositionally biased region" description="Low complexity" evidence="1">
    <location>
        <begin position="110"/>
        <end position="121"/>
    </location>
</feature>
<evidence type="ECO:0000256" key="1">
    <source>
        <dbReference type="SAM" id="MobiDB-lite"/>
    </source>
</evidence>
<evidence type="ECO:0000313" key="6">
    <source>
        <dbReference type="Proteomes" id="UP000320475"/>
    </source>
</evidence>
<dbReference type="VEuPathDB" id="FungiDB:SeMB42_g03253"/>
<dbReference type="GO" id="GO:0006950">
    <property type="term" value="P:response to stress"/>
    <property type="evidence" value="ECO:0007669"/>
    <property type="project" value="UniProtKB-ARBA"/>
</dbReference>
<name>A0A507CVW5_9FUNG</name>
<dbReference type="InterPro" id="IPR006640">
    <property type="entry name" value="SprT-like_domain"/>
</dbReference>
<dbReference type="GO" id="GO:0005634">
    <property type="term" value="C:nucleus"/>
    <property type="evidence" value="ECO:0007669"/>
    <property type="project" value="TreeGrafter"/>
</dbReference>
<dbReference type="PANTHER" id="PTHR23099">
    <property type="entry name" value="TRANSCRIPTIONAL REGULATOR"/>
    <property type="match status" value="1"/>
</dbReference>
<dbReference type="EMBL" id="QEAN01000113">
    <property type="protein sequence ID" value="TPX47611.1"/>
    <property type="molecule type" value="Genomic_DNA"/>
</dbReference>
<dbReference type="SMART" id="SM00731">
    <property type="entry name" value="SprT"/>
    <property type="match status" value="1"/>
</dbReference>
<comment type="caution">
    <text evidence="3">The sequence shown here is derived from an EMBL/GenBank/DDBJ whole genome shotgun (WGS) entry which is preliminary data.</text>
</comment>
<feature type="region of interest" description="Disordered" evidence="1">
    <location>
        <begin position="98"/>
        <end position="146"/>
    </location>
</feature>
<keyword evidence="5" id="KW-1185">Reference proteome</keyword>
<feature type="region of interest" description="Disordered" evidence="1">
    <location>
        <begin position="649"/>
        <end position="668"/>
    </location>
</feature>
<feature type="domain" description="SprT-like" evidence="2">
    <location>
        <begin position="428"/>
        <end position="589"/>
    </location>
</feature>
<accession>A0A507CVW5</accession>
<evidence type="ECO:0000259" key="2">
    <source>
        <dbReference type="SMART" id="SM00731"/>
    </source>
</evidence>
<feature type="region of interest" description="Disordered" evidence="1">
    <location>
        <begin position="303"/>
        <end position="412"/>
    </location>
</feature>
<feature type="compositionally biased region" description="Basic residues" evidence="1">
    <location>
        <begin position="303"/>
        <end position="314"/>
    </location>
</feature>
<gene>
    <name evidence="3" type="ORF">SeLEV6574_g05286</name>
    <name evidence="4" type="ORF">SeMB42_g03253</name>
</gene>
<sequence length="668" mass="73717">MLAGNDHPSDPMIEARLIPSSLLPSINGQLRRRKLPNYNTSQISNDDADIEQKEQCITSFQISGEPNTIAQATLAACESVGTPTGDLAYAAQDDRMQNNSFHHDGQYLPGDTYTTDTAADGGKNGVLTSPVEDTDQGRSGSDPCPSSIHDGVPYPVESQAGLQANNESDIRPVHKGMEAQSTVDEESPIVRRRRPFANGRSVRRAILSSDESESESYSGDVTAGSHDSAVIKQQCKSARSVLPPDATFPSICTWREASSTYFSSDDANDIQLTSVKLPNPDTARARLPLVVIDLSSDEDALPRRRNNRKAKTLRRVVESDSSDSDAAHNHSLGTPRGQCRKGTGVELDTSRPVEGEFKKKTIEQAPSNRNFGGLDSPYLVYERTPSRPARETPQTHLRTWSPESLPPTPSVRFTRQAPTAKRFKQERHTLTLAIYAEFNKKVFRDRLPADLSITWGNTLNKTAGRTFTTSETIHERTSRSARVELSCKVLDTQWRLRNTLAHELCHVAAWIIDACNSPPHGAVFKKWGARFEQQYDDIEVTTLHSYEIAYKYHYQCTNPACGKVYGRHSKSIDTTKQVCGVCKSRLSLMERASKDGTPKAPSKFALFVKENFKTTKDGNVGASHAEVMRLLSESYRALSVDSAETQCKDTEKSHVNGGTDGDTVHCDP</sequence>
<reference evidence="5 6" key="1">
    <citation type="journal article" date="2019" name="Sci. Rep.">
        <title>Comparative genomics of chytrid fungi reveal insights into the obligate biotrophic and pathogenic lifestyle of Synchytrium endobioticum.</title>
        <authorList>
            <person name="van de Vossenberg B.T.L.H."/>
            <person name="Warris S."/>
            <person name="Nguyen H.D.T."/>
            <person name="van Gent-Pelzer M.P.E."/>
            <person name="Joly D.L."/>
            <person name="van de Geest H.C."/>
            <person name="Bonants P.J.M."/>
            <person name="Smith D.S."/>
            <person name="Levesque C.A."/>
            <person name="van der Lee T.A.J."/>
        </authorList>
    </citation>
    <scope>NUCLEOTIDE SEQUENCE [LARGE SCALE GENOMIC DNA]</scope>
    <source>
        <strain evidence="3 6">LEV6574</strain>
        <strain evidence="4 5">MB42</strain>
    </source>
</reference>
<evidence type="ECO:0000313" key="4">
    <source>
        <dbReference type="EMBL" id="TPX47611.1"/>
    </source>
</evidence>
<dbReference type="Proteomes" id="UP000320475">
    <property type="component" value="Unassembled WGS sequence"/>
</dbReference>
<dbReference type="PANTHER" id="PTHR23099:SF0">
    <property type="entry name" value="GERM CELL NUCLEAR ACIDIC PROTEIN"/>
    <property type="match status" value="1"/>
</dbReference>
<organism evidence="3 6">
    <name type="scientific">Synchytrium endobioticum</name>
    <dbReference type="NCBI Taxonomy" id="286115"/>
    <lineage>
        <taxon>Eukaryota</taxon>
        <taxon>Fungi</taxon>
        <taxon>Fungi incertae sedis</taxon>
        <taxon>Chytridiomycota</taxon>
        <taxon>Chytridiomycota incertae sedis</taxon>
        <taxon>Chytridiomycetes</taxon>
        <taxon>Synchytriales</taxon>
        <taxon>Synchytriaceae</taxon>
        <taxon>Synchytrium</taxon>
    </lineage>
</organism>
<dbReference type="OrthoDB" id="20772at2759"/>
<evidence type="ECO:0000313" key="5">
    <source>
        <dbReference type="Proteomes" id="UP000317494"/>
    </source>
</evidence>
<dbReference type="EMBL" id="QEAM01000243">
    <property type="protein sequence ID" value="TPX43010.1"/>
    <property type="molecule type" value="Genomic_DNA"/>
</dbReference>
<dbReference type="STRING" id="286115.A0A507CVW5"/>
<dbReference type="AlphaFoldDB" id="A0A507CVW5"/>
<evidence type="ECO:0000313" key="3">
    <source>
        <dbReference type="EMBL" id="TPX43010.1"/>
    </source>
</evidence>
<dbReference type="Proteomes" id="UP000317494">
    <property type="component" value="Unassembled WGS sequence"/>
</dbReference>
<feature type="compositionally biased region" description="Basic and acidic residues" evidence="1">
    <location>
        <begin position="348"/>
        <end position="362"/>
    </location>
</feature>
<dbReference type="Pfam" id="PF10263">
    <property type="entry name" value="SprT-like"/>
    <property type="match status" value="1"/>
</dbReference>
<feature type="compositionally biased region" description="Polar residues" evidence="1">
    <location>
        <begin position="392"/>
        <end position="402"/>
    </location>
</feature>
<proteinExistence type="predicted"/>